<organism evidence="2 3">
    <name type="scientific">Actinomadura rubrobrunea</name>
    <dbReference type="NCBI Taxonomy" id="115335"/>
    <lineage>
        <taxon>Bacteria</taxon>
        <taxon>Bacillati</taxon>
        <taxon>Actinomycetota</taxon>
        <taxon>Actinomycetes</taxon>
        <taxon>Streptosporangiales</taxon>
        <taxon>Thermomonosporaceae</taxon>
        <taxon>Actinomadura</taxon>
    </lineage>
</organism>
<evidence type="ECO:0000313" key="2">
    <source>
        <dbReference type="EMBL" id="GLW67495.1"/>
    </source>
</evidence>
<evidence type="ECO:0000256" key="1">
    <source>
        <dbReference type="SAM" id="MobiDB-lite"/>
    </source>
</evidence>
<protein>
    <submittedName>
        <fullName evidence="2">Uncharacterized protein</fullName>
    </submittedName>
</protein>
<dbReference type="Gene3D" id="1.10.620.20">
    <property type="entry name" value="Ribonucleotide Reductase, subunit A"/>
    <property type="match status" value="1"/>
</dbReference>
<sequence length="92" mass="9896">MATSADDTERTLPRRRRVGASAGPRVAPDGRPPDGDGRAARRGTPPPAEDGTPHMRPLMRADDRPGETARRAAPPRSGITGRPFAYEHVPLH</sequence>
<evidence type="ECO:0000313" key="3">
    <source>
        <dbReference type="Proteomes" id="UP001165124"/>
    </source>
</evidence>
<feature type="region of interest" description="Disordered" evidence="1">
    <location>
        <begin position="1"/>
        <end position="92"/>
    </location>
</feature>
<dbReference type="Proteomes" id="UP001165124">
    <property type="component" value="Unassembled WGS sequence"/>
</dbReference>
<dbReference type="AlphaFoldDB" id="A0A9W6Q009"/>
<dbReference type="EMBL" id="BSRZ01000025">
    <property type="protein sequence ID" value="GLW67495.1"/>
    <property type="molecule type" value="Genomic_DNA"/>
</dbReference>
<dbReference type="RefSeq" id="WP_067917912.1">
    <property type="nucleotide sequence ID" value="NZ_BSRZ01000025.1"/>
</dbReference>
<keyword evidence="3" id="KW-1185">Reference proteome</keyword>
<accession>A0A9W6Q009</accession>
<reference evidence="2" key="1">
    <citation type="submission" date="2023-02" db="EMBL/GenBank/DDBJ databases">
        <title>Actinomadura rubrobrunea NBRC 14622.</title>
        <authorList>
            <person name="Ichikawa N."/>
            <person name="Sato H."/>
            <person name="Tonouchi N."/>
        </authorList>
    </citation>
    <scope>NUCLEOTIDE SEQUENCE</scope>
    <source>
        <strain evidence="2">NBRC 14622</strain>
    </source>
</reference>
<proteinExistence type="predicted"/>
<feature type="compositionally biased region" description="Basic and acidic residues" evidence="1">
    <location>
        <begin position="59"/>
        <end position="70"/>
    </location>
</feature>
<comment type="caution">
    <text evidence="2">The sequence shown here is derived from an EMBL/GenBank/DDBJ whole genome shotgun (WGS) entry which is preliminary data.</text>
</comment>
<gene>
    <name evidence="2" type="ORF">Arub01_57380</name>
</gene>
<dbReference type="GO" id="GO:0016491">
    <property type="term" value="F:oxidoreductase activity"/>
    <property type="evidence" value="ECO:0007669"/>
    <property type="project" value="InterPro"/>
</dbReference>
<name>A0A9W6Q009_9ACTN</name>
<dbReference type="InterPro" id="IPR012348">
    <property type="entry name" value="RNR-like"/>
</dbReference>